<proteinExistence type="predicted"/>
<evidence type="ECO:0000313" key="2">
    <source>
        <dbReference type="Proteomes" id="UP000282832"/>
    </source>
</evidence>
<evidence type="ECO:0000313" key="1">
    <source>
        <dbReference type="EMBL" id="RVU25961.1"/>
    </source>
</evidence>
<name>A0A437PUL5_9BACT</name>
<dbReference type="RefSeq" id="WP_127803337.1">
    <property type="nucleotide sequence ID" value="NZ_SACY01000002.1"/>
</dbReference>
<organism evidence="1 2">
    <name type="scientific">Sandaracinomonas limnophila</name>
    <dbReference type="NCBI Taxonomy" id="1862386"/>
    <lineage>
        <taxon>Bacteria</taxon>
        <taxon>Pseudomonadati</taxon>
        <taxon>Bacteroidota</taxon>
        <taxon>Cytophagia</taxon>
        <taxon>Cytophagales</taxon>
        <taxon>Flectobacillaceae</taxon>
        <taxon>Sandaracinomonas</taxon>
    </lineage>
</organism>
<accession>A0A437PUL5</accession>
<dbReference type="Proteomes" id="UP000282832">
    <property type="component" value="Unassembled WGS sequence"/>
</dbReference>
<comment type="caution">
    <text evidence="1">The sequence shown here is derived from an EMBL/GenBank/DDBJ whole genome shotgun (WGS) entry which is preliminary data.</text>
</comment>
<dbReference type="AlphaFoldDB" id="A0A437PUL5"/>
<gene>
    <name evidence="1" type="ORF">EOJ36_05980</name>
</gene>
<sequence>MKNLIIIIEKSNDLFCAYSDNFEGAYGCGVTIEEAKNEALNGYELYLKENHLEKPNCPIVFRYDIESLLNFYKGIITLSGIERLTGINQKLLHHYLCGLKKPRSTQKEKIINGLKKLGHELVEL</sequence>
<protein>
    <submittedName>
        <fullName evidence="1">Type II toxin-antitoxin system HicB family antitoxin</fullName>
    </submittedName>
</protein>
<dbReference type="SUPFAM" id="SSF143100">
    <property type="entry name" value="TTHA1013/TTHA0281-like"/>
    <property type="match status" value="1"/>
</dbReference>
<reference evidence="1 2" key="1">
    <citation type="submission" date="2019-01" db="EMBL/GenBank/DDBJ databases">
        <authorList>
            <person name="Chen W.-M."/>
        </authorList>
    </citation>
    <scope>NUCLEOTIDE SEQUENCE [LARGE SCALE GENOMIC DNA]</scope>
    <source>
        <strain evidence="1 2">FSY-15</strain>
    </source>
</reference>
<dbReference type="OrthoDB" id="965427at2"/>
<dbReference type="InterPro" id="IPR035069">
    <property type="entry name" value="TTHA1013/TTHA0281-like"/>
</dbReference>
<dbReference type="EMBL" id="SACY01000002">
    <property type="protein sequence ID" value="RVU25961.1"/>
    <property type="molecule type" value="Genomic_DNA"/>
</dbReference>
<keyword evidence="2" id="KW-1185">Reference proteome</keyword>